<evidence type="ECO:0000313" key="1">
    <source>
        <dbReference type="EMBL" id="PWA68870.1"/>
    </source>
</evidence>
<comment type="caution">
    <text evidence="1">The sequence shown here is derived from an EMBL/GenBank/DDBJ whole genome shotgun (WGS) entry which is preliminary data.</text>
</comment>
<proteinExistence type="predicted"/>
<accession>A0A2U1N5T2</accession>
<dbReference type="EMBL" id="PKPP01003550">
    <property type="protein sequence ID" value="PWA68870.1"/>
    <property type="molecule type" value="Genomic_DNA"/>
</dbReference>
<keyword evidence="2" id="KW-1185">Reference proteome</keyword>
<gene>
    <name evidence="1" type="ORF">CTI12_AA211940</name>
</gene>
<name>A0A2U1N5T2_ARTAN</name>
<reference evidence="1 2" key="1">
    <citation type="journal article" date="2018" name="Mol. Plant">
        <title>The genome of Artemisia annua provides insight into the evolution of Asteraceae family and artemisinin biosynthesis.</title>
        <authorList>
            <person name="Shen Q."/>
            <person name="Zhang L."/>
            <person name="Liao Z."/>
            <person name="Wang S."/>
            <person name="Yan T."/>
            <person name="Shi P."/>
            <person name="Liu M."/>
            <person name="Fu X."/>
            <person name="Pan Q."/>
            <person name="Wang Y."/>
            <person name="Lv Z."/>
            <person name="Lu X."/>
            <person name="Zhang F."/>
            <person name="Jiang W."/>
            <person name="Ma Y."/>
            <person name="Chen M."/>
            <person name="Hao X."/>
            <person name="Li L."/>
            <person name="Tang Y."/>
            <person name="Lv G."/>
            <person name="Zhou Y."/>
            <person name="Sun X."/>
            <person name="Brodelius P.E."/>
            <person name="Rose J.K.C."/>
            <person name="Tang K."/>
        </authorList>
    </citation>
    <scope>NUCLEOTIDE SEQUENCE [LARGE SCALE GENOMIC DNA]</scope>
    <source>
        <strain evidence="2">cv. Huhao1</strain>
        <tissue evidence="1">Leaf</tissue>
    </source>
</reference>
<dbReference type="OrthoDB" id="1723093at2759"/>
<organism evidence="1 2">
    <name type="scientific">Artemisia annua</name>
    <name type="common">Sweet wormwood</name>
    <dbReference type="NCBI Taxonomy" id="35608"/>
    <lineage>
        <taxon>Eukaryota</taxon>
        <taxon>Viridiplantae</taxon>
        <taxon>Streptophyta</taxon>
        <taxon>Embryophyta</taxon>
        <taxon>Tracheophyta</taxon>
        <taxon>Spermatophyta</taxon>
        <taxon>Magnoliopsida</taxon>
        <taxon>eudicotyledons</taxon>
        <taxon>Gunneridae</taxon>
        <taxon>Pentapetalae</taxon>
        <taxon>asterids</taxon>
        <taxon>campanulids</taxon>
        <taxon>Asterales</taxon>
        <taxon>Asteraceae</taxon>
        <taxon>Asteroideae</taxon>
        <taxon>Anthemideae</taxon>
        <taxon>Artemisiinae</taxon>
        <taxon>Artemisia</taxon>
    </lineage>
</organism>
<dbReference type="STRING" id="35608.A0A2U1N5T2"/>
<dbReference type="Proteomes" id="UP000245207">
    <property type="component" value="Unassembled WGS sequence"/>
</dbReference>
<dbReference type="AlphaFoldDB" id="A0A2U1N5T2"/>
<evidence type="ECO:0000313" key="2">
    <source>
        <dbReference type="Proteomes" id="UP000245207"/>
    </source>
</evidence>
<sequence>MEDAYETIKMLQELRTAKILTLGLNIVESISSFRELLSLHPSPFCNLVSLIIDSSMRKDACKVNMSVEARNFLLENSPSATFIMKI</sequence>
<protein>
    <submittedName>
        <fullName evidence="1">F-box domain, cyclin-like protein</fullName>
    </submittedName>
</protein>